<name>A0A699XNU4_TANCI</name>
<protein>
    <submittedName>
        <fullName evidence="1">Uncharacterized protein</fullName>
    </submittedName>
</protein>
<comment type="caution">
    <text evidence="1">The sequence shown here is derived from an EMBL/GenBank/DDBJ whole genome shotgun (WGS) entry which is preliminary data.</text>
</comment>
<accession>A0A699XNU4</accession>
<dbReference type="EMBL" id="BKCJ011868742">
    <property type="protein sequence ID" value="GFD59738.1"/>
    <property type="molecule type" value="Genomic_DNA"/>
</dbReference>
<reference evidence="1" key="1">
    <citation type="journal article" date="2019" name="Sci. Rep.">
        <title>Draft genome of Tanacetum cinerariifolium, the natural source of mosquito coil.</title>
        <authorList>
            <person name="Yamashiro T."/>
            <person name="Shiraishi A."/>
            <person name="Satake H."/>
            <person name="Nakayama K."/>
        </authorList>
    </citation>
    <scope>NUCLEOTIDE SEQUENCE</scope>
</reference>
<dbReference type="AlphaFoldDB" id="A0A699XNU4"/>
<feature type="non-terminal residue" evidence="1">
    <location>
        <position position="80"/>
    </location>
</feature>
<gene>
    <name evidence="1" type="ORF">Tci_931707</name>
</gene>
<organism evidence="1">
    <name type="scientific">Tanacetum cinerariifolium</name>
    <name type="common">Dalmatian daisy</name>
    <name type="synonym">Chrysanthemum cinerariifolium</name>
    <dbReference type="NCBI Taxonomy" id="118510"/>
    <lineage>
        <taxon>Eukaryota</taxon>
        <taxon>Viridiplantae</taxon>
        <taxon>Streptophyta</taxon>
        <taxon>Embryophyta</taxon>
        <taxon>Tracheophyta</taxon>
        <taxon>Spermatophyta</taxon>
        <taxon>Magnoliopsida</taxon>
        <taxon>eudicotyledons</taxon>
        <taxon>Gunneridae</taxon>
        <taxon>Pentapetalae</taxon>
        <taxon>asterids</taxon>
        <taxon>campanulids</taxon>
        <taxon>Asterales</taxon>
        <taxon>Asteraceae</taxon>
        <taxon>Asteroideae</taxon>
        <taxon>Anthemideae</taxon>
        <taxon>Anthemidinae</taxon>
        <taxon>Tanacetum</taxon>
    </lineage>
</organism>
<sequence>MSVGRIEDIRRRTAARREAGRCQASIASSSRRCPVPCPCRCFFNLGQCGYGQLGLERRYLGPPSSSTCWTSIAITNAHCR</sequence>
<proteinExistence type="predicted"/>
<evidence type="ECO:0000313" key="1">
    <source>
        <dbReference type="EMBL" id="GFD59738.1"/>
    </source>
</evidence>